<accession>A0A1Y1WDK4</accession>
<evidence type="ECO:0000259" key="4">
    <source>
        <dbReference type="PROSITE" id="PS50014"/>
    </source>
</evidence>
<dbReference type="RefSeq" id="XP_040744831.1">
    <property type="nucleotide sequence ID" value="XM_040887051.1"/>
</dbReference>
<evidence type="ECO:0000256" key="3">
    <source>
        <dbReference type="SAM" id="MobiDB-lite"/>
    </source>
</evidence>
<dbReference type="Pfam" id="PF00439">
    <property type="entry name" value="Bromodomain"/>
    <property type="match status" value="1"/>
</dbReference>
<dbReference type="EMBL" id="MCFD01000004">
    <property type="protein sequence ID" value="ORX71316.1"/>
    <property type="molecule type" value="Genomic_DNA"/>
</dbReference>
<dbReference type="GO" id="GO:0006325">
    <property type="term" value="P:chromatin organization"/>
    <property type="evidence" value="ECO:0007669"/>
    <property type="project" value="UniProtKB-ARBA"/>
</dbReference>
<reference evidence="5 6" key="1">
    <citation type="submission" date="2016-07" db="EMBL/GenBank/DDBJ databases">
        <title>Pervasive Adenine N6-methylation of Active Genes in Fungi.</title>
        <authorList>
            <consortium name="DOE Joint Genome Institute"/>
            <person name="Mondo S.J."/>
            <person name="Dannebaum R.O."/>
            <person name="Kuo R.C."/>
            <person name="Labutti K."/>
            <person name="Haridas S."/>
            <person name="Kuo A."/>
            <person name="Salamov A."/>
            <person name="Ahrendt S.R."/>
            <person name="Lipzen A."/>
            <person name="Sullivan W."/>
            <person name="Andreopoulos W.B."/>
            <person name="Clum A."/>
            <person name="Lindquist E."/>
            <person name="Daum C."/>
            <person name="Ramamoorthy G.K."/>
            <person name="Gryganskyi A."/>
            <person name="Culley D."/>
            <person name="Magnuson J.K."/>
            <person name="James T.Y."/>
            <person name="O'Malley M.A."/>
            <person name="Stajich J.E."/>
            <person name="Spatafora J.W."/>
            <person name="Visel A."/>
            <person name="Grigoriev I.V."/>
        </authorList>
    </citation>
    <scope>NUCLEOTIDE SEQUENCE [LARGE SCALE GENOMIC DNA]</scope>
    <source>
        <strain evidence="5 6">ATCC 12442</strain>
    </source>
</reference>
<dbReference type="SUPFAM" id="SSF47370">
    <property type="entry name" value="Bromodomain"/>
    <property type="match status" value="1"/>
</dbReference>
<dbReference type="InterPro" id="IPR001487">
    <property type="entry name" value="Bromodomain"/>
</dbReference>
<feature type="compositionally biased region" description="Basic and acidic residues" evidence="3">
    <location>
        <begin position="96"/>
        <end position="171"/>
    </location>
</feature>
<dbReference type="STRING" id="61395.A0A1Y1WDK4"/>
<dbReference type="PROSITE" id="PS50014">
    <property type="entry name" value="BROMODOMAIN_2"/>
    <property type="match status" value="1"/>
</dbReference>
<gene>
    <name evidence="5" type="ORF">DL89DRAFT_266337</name>
</gene>
<feature type="compositionally biased region" description="Polar residues" evidence="3">
    <location>
        <begin position="371"/>
        <end position="382"/>
    </location>
</feature>
<name>A0A1Y1WDK4_9FUNG</name>
<dbReference type="InterPro" id="IPR036427">
    <property type="entry name" value="Bromodomain-like_sf"/>
</dbReference>
<evidence type="ECO:0000313" key="6">
    <source>
        <dbReference type="Proteomes" id="UP000193922"/>
    </source>
</evidence>
<dbReference type="SMART" id="SM00297">
    <property type="entry name" value="BROMO"/>
    <property type="match status" value="1"/>
</dbReference>
<evidence type="ECO:0000256" key="2">
    <source>
        <dbReference type="PROSITE-ProRule" id="PRU00035"/>
    </source>
</evidence>
<keyword evidence="1 2" id="KW-0103">Bromodomain</keyword>
<organism evidence="5 6">
    <name type="scientific">Linderina pennispora</name>
    <dbReference type="NCBI Taxonomy" id="61395"/>
    <lineage>
        <taxon>Eukaryota</taxon>
        <taxon>Fungi</taxon>
        <taxon>Fungi incertae sedis</taxon>
        <taxon>Zoopagomycota</taxon>
        <taxon>Kickxellomycotina</taxon>
        <taxon>Kickxellomycetes</taxon>
        <taxon>Kickxellales</taxon>
        <taxon>Kickxellaceae</taxon>
        <taxon>Linderina</taxon>
    </lineage>
</organism>
<comment type="caution">
    <text evidence="5">The sequence shown here is derived from an EMBL/GenBank/DDBJ whole genome shotgun (WGS) entry which is preliminary data.</text>
</comment>
<sequence>MGTESWTRISETLARCPGALSKPSHIPTDVECQRIYTDLVPAGSTVNSKEAIRRVLHALKEQRIDELAGELKVVDSELKIAEQQQQARRAVEQLEMARKKEEDDRRIAEKAKEEEETKAKLAAEKARRMAEEEKAKREAEELAQRAAEEKAKAEAEELAKKAAEEKAKAEAEAEAAAAAAEAKEKADAETKARAEAEAKAKAGAEAKVRAEAEEKAKLEAEAKALAKPKVKETEEEEKQHQEETMSEPNEEEGEEEASERKDETEANGEQEPASETYSTPMEHPGEEEVGSKPESKDSTQRETRGGSMTEETEELQSENNEQSAELVEETSRVDAQNDVETMDVDTAKQGEAEAEPSESEDIKPKPPATASRPTSTVDEQQLRNWKKNVNMVWRDISGHRLGSMFNTAIKKADAPNYYEAIKEPLDLKAIKNRVRDEEITTTVEFYRDVMHMLQNALMYNGEETEVYQMTMEIIPDARAWIEQLLQTEAAVIPRDDEPAGHALRVKIDELEDQESDSSVNEPMRSPAKRKRRVASDRAAKQIRQQ</sequence>
<dbReference type="PRINTS" id="PR00503">
    <property type="entry name" value="BROMODOMAIN"/>
</dbReference>
<feature type="region of interest" description="Disordered" evidence="3">
    <location>
        <begin position="508"/>
        <end position="545"/>
    </location>
</feature>
<feature type="compositionally biased region" description="Basic and acidic residues" evidence="3">
    <location>
        <begin position="283"/>
        <end position="304"/>
    </location>
</feature>
<dbReference type="PANTHER" id="PTHR15398">
    <property type="entry name" value="BROMODOMAIN-CONTAINING PROTEIN 8"/>
    <property type="match status" value="1"/>
</dbReference>
<dbReference type="AlphaFoldDB" id="A0A1Y1WDK4"/>
<feature type="region of interest" description="Disordered" evidence="3">
    <location>
        <begin position="96"/>
        <end position="382"/>
    </location>
</feature>
<feature type="compositionally biased region" description="Basic and acidic residues" evidence="3">
    <location>
        <begin position="181"/>
        <end position="243"/>
    </location>
</feature>
<dbReference type="OrthoDB" id="1742084at2759"/>
<protein>
    <recommendedName>
        <fullName evidence="4">Bromo domain-containing protein</fullName>
    </recommendedName>
</protein>
<feature type="domain" description="Bromo" evidence="4">
    <location>
        <begin position="397"/>
        <end position="467"/>
    </location>
</feature>
<dbReference type="Proteomes" id="UP000193922">
    <property type="component" value="Unassembled WGS sequence"/>
</dbReference>
<dbReference type="Gene3D" id="1.20.920.10">
    <property type="entry name" value="Bromodomain-like"/>
    <property type="match status" value="1"/>
</dbReference>
<feature type="compositionally biased region" description="Acidic residues" evidence="3">
    <location>
        <begin position="244"/>
        <end position="257"/>
    </location>
</feature>
<dbReference type="GO" id="GO:0035267">
    <property type="term" value="C:NuA4 histone acetyltransferase complex"/>
    <property type="evidence" value="ECO:0007669"/>
    <property type="project" value="TreeGrafter"/>
</dbReference>
<keyword evidence="6" id="KW-1185">Reference proteome</keyword>
<evidence type="ECO:0000256" key="1">
    <source>
        <dbReference type="ARBA" id="ARBA00023117"/>
    </source>
</evidence>
<proteinExistence type="predicted"/>
<dbReference type="GeneID" id="63803699"/>
<evidence type="ECO:0000313" key="5">
    <source>
        <dbReference type="EMBL" id="ORX71316.1"/>
    </source>
</evidence>
<dbReference type="PANTHER" id="PTHR15398:SF4">
    <property type="entry name" value="BROMODOMAIN-CONTAINING PROTEIN 8 ISOFORM X1"/>
    <property type="match status" value="1"/>
</dbReference>